<reference evidence="1" key="1">
    <citation type="submission" date="2020-02" db="EMBL/GenBank/DDBJ databases">
        <authorList>
            <person name="Scholz U."/>
            <person name="Mascher M."/>
            <person name="Fiebig A."/>
        </authorList>
    </citation>
    <scope>NUCLEOTIDE SEQUENCE</scope>
</reference>
<accession>A0A7I8K2Q6</accession>
<dbReference type="AlphaFoldDB" id="A0A7I8K2Q6"/>
<name>A0A7I8K2Q6_SPIIN</name>
<gene>
    <name evidence="1" type="ORF">SI8410_02002661</name>
</gene>
<dbReference type="EMBL" id="LR746265">
    <property type="protein sequence ID" value="CAA7391334.1"/>
    <property type="molecule type" value="Genomic_DNA"/>
</dbReference>
<evidence type="ECO:0000313" key="2">
    <source>
        <dbReference type="Proteomes" id="UP000663760"/>
    </source>
</evidence>
<organism evidence="1 2">
    <name type="scientific">Spirodela intermedia</name>
    <name type="common">Intermediate duckweed</name>
    <dbReference type="NCBI Taxonomy" id="51605"/>
    <lineage>
        <taxon>Eukaryota</taxon>
        <taxon>Viridiplantae</taxon>
        <taxon>Streptophyta</taxon>
        <taxon>Embryophyta</taxon>
        <taxon>Tracheophyta</taxon>
        <taxon>Spermatophyta</taxon>
        <taxon>Magnoliopsida</taxon>
        <taxon>Liliopsida</taxon>
        <taxon>Araceae</taxon>
        <taxon>Lemnoideae</taxon>
        <taxon>Spirodela</taxon>
    </lineage>
</organism>
<proteinExistence type="predicted"/>
<evidence type="ECO:0000313" key="1">
    <source>
        <dbReference type="EMBL" id="CAA7391334.1"/>
    </source>
</evidence>
<dbReference type="Proteomes" id="UP000663760">
    <property type="component" value="Chromosome 2"/>
</dbReference>
<protein>
    <submittedName>
        <fullName evidence="1">Uncharacterized protein</fullName>
    </submittedName>
</protein>
<keyword evidence="2" id="KW-1185">Reference proteome</keyword>
<sequence>MSIMSCEAMDNNQHPFVDSKVEDSEFVDLKANFFPKIRTLWIQAHILFIFCITARSALHPPRVLAL</sequence>